<dbReference type="SUPFAM" id="SSF52540">
    <property type="entry name" value="P-loop containing nucleoside triphosphate hydrolases"/>
    <property type="match status" value="2"/>
</dbReference>
<sequence>MSLVLRPITPTRSGPRCGDGRSDILLSAGELVLGRKAAVPVPGVETVTEDPRVSRQHCRLRVAEDTATVAAIGDAVIVHWRAGKSTPLRGVATQDLQPGDEILLVEPDRKAWGASARFEGQSCAYSVATTTPLRLVPLDPAAAPWACGWRNGVLDVALEEDGKEVVLGRSTAAGTSCGPHHPLADPRISRDHVVLQQRPGQLATCRCLSANGASSSPLASCQLPLGAVLQLVYEPHTPATGPSAPFEGNCCAYVVSQERPCLLSPRWPWQLPDPRRPGDGGDRIDNKGAEGAESAESAGGAGSAEGGRGSDRRRQLLRRGEEEALAAGDIVELCPKLPGALAPVLQLCGCTCAYREADASEEVEMGEAEEKDGAETVEAGTDEDSAEPAMPPPEPPRGERREERAMDEDQPNAETEPPEAGATEADAADGRAMDEEPRERGRSGCGDRRRSGRAVPQEIGEGSRVAAVFKVGVGGRDKTICGEVLRVHAGSSLCDVKFADGEVWYNFSKHKLKAAAGAGEPDAADANPERHPEPRGRSGAAGAGKRRRQCAEDESRRKTLEALPRTRPRPTGPPPAIEAAMGGEAMPRVRVRPPRAPAEPAPPAELAVPAAETMPPAEPEALAEPPLAAPPPPPPAPPPAHAPEPAAEKLPPGWSKIYDFGKVKGYRGPAGERAGTKKEACGKWRCLPAGFSADDFVRDNCEAPEESEAEAAEREREERELRERAQAFAEMDEEEFAAKAGATALVPWSDGGEAAAAHATAPPAPQDGPSGSWEERDDFVRPGHPGFRKFVRQRMAESGVPANRSVLPPGELRPAAWLAGRPIRLQPYQETVSFVARPESFSSPRMLVVHRTGAGKTATMIRVADNYYRDRRPKVVIFPTNAVCRNFYTELRNAHFPNRYASYLDMLHSEGGPTSGDRDKKDLALHGLLKHGRIPDGFLASPSLPAAPLRAFTFTQAGGATSTGDNINAVFKCPDGYAGGYPRRLPRNGGYSDYTNLHNPMSNKVILLDEVHNLIRPSAEILRNPRRLEMLKRLRVLLATAENSVILGFTGTPLCDSDTDFQKLLGIFKGWADSRGTVKDLSHEGFFSFYMDTPLSVFPAVRPAGVLTEVPDAMVRRCTLRNFASEAGAGFLFGRGGRAAYQEQVARERERRQSVPLDRLPPDSLHRLSLYCSVPQAGGYPGRSDVAATLLGQSGKLLRTFFAKVPQTPLGYAQQRRRLIGYSAKLARVADDVCALQAPGGDLPKVLIMIHRSAGYKALLRHLGARLPKGSVRGFPWAKGAEVADEELHSLLGDKHDGTSGCGCSLCAFNTPLGGCVRVMVADAKECGEGVSFLGVRKLLLTDLPADPLTFIQRVGRSVRFNGHASLPPEERTVDVLMYAGVLKKEYSHRGTEPSADELLLARLRSELRQYYVDLGRLKGIAFDEGCWQEEPEDTPRPGPSGPIGSSDADKYVRQIILAADDASHASERARLAAMLDIAPNRDARAFRMSYFVIIKAIHPDKCREATYLSWYELATKLLNGLYDTVKARL</sequence>
<dbReference type="InterPro" id="IPR014001">
    <property type="entry name" value="Helicase_ATP-bd"/>
</dbReference>
<feature type="region of interest" description="Disordered" evidence="1">
    <location>
        <begin position="699"/>
        <end position="720"/>
    </location>
</feature>
<reference evidence="5" key="1">
    <citation type="journal article" date="2013" name="Nature">
        <title>Pan genome of the phytoplankton Emiliania underpins its global distribution.</title>
        <authorList>
            <person name="Read B.A."/>
            <person name="Kegel J."/>
            <person name="Klute M.J."/>
            <person name="Kuo A."/>
            <person name="Lefebvre S.C."/>
            <person name="Maumus F."/>
            <person name="Mayer C."/>
            <person name="Miller J."/>
            <person name="Monier A."/>
            <person name="Salamov A."/>
            <person name="Young J."/>
            <person name="Aguilar M."/>
            <person name="Claverie J.M."/>
            <person name="Frickenhaus S."/>
            <person name="Gonzalez K."/>
            <person name="Herman E.K."/>
            <person name="Lin Y.C."/>
            <person name="Napier J."/>
            <person name="Ogata H."/>
            <person name="Sarno A.F."/>
            <person name="Shmutz J."/>
            <person name="Schroeder D."/>
            <person name="de Vargas C."/>
            <person name="Verret F."/>
            <person name="von Dassow P."/>
            <person name="Valentin K."/>
            <person name="Van de Peer Y."/>
            <person name="Wheeler G."/>
            <person name="Dacks J.B."/>
            <person name="Delwiche C.F."/>
            <person name="Dyhrman S.T."/>
            <person name="Glockner G."/>
            <person name="John U."/>
            <person name="Richards T."/>
            <person name="Worden A.Z."/>
            <person name="Zhang X."/>
            <person name="Grigoriev I.V."/>
            <person name="Allen A.E."/>
            <person name="Bidle K."/>
            <person name="Borodovsky M."/>
            <person name="Bowler C."/>
            <person name="Brownlee C."/>
            <person name="Cock J.M."/>
            <person name="Elias M."/>
            <person name="Gladyshev V.N."/>
            <person name="Groth M."/>
            <person name="Guda C."/>
            <person name="Hadaegh A."/>
            <person name="Iglesias-Rodriguez M.D."/>
            <person name="Jenkins J."/>
            <person name="Jones B.M."/>
            <person name="Lawson T."/>
            <person name="Leese F."/>
            <person name="Lindquist E."/>
            <person name="Lobanov A."/>
            <person name="Lomsadze A."/>
            <person name="Malik S.B."/>
            <person name="Marsh M.E."/>
            <person name="Mackinder L."/>
            <person name="Mock T."/>
            <person name="Mueller-Roeber B."/>
            <person name="Pagarete A."/>
            <person name="Parker M."/>
            <person name="Probert I."/>
            <person name="Quesneville H."/>
            <person name="Raines C."/>
            <person name="Rensing S.A."/>
            <person name="Riano-Pachon D.M."/>
            <person name="Richier S."/>
            <person name="Rokitta S."/>
            <person name="Shiraiwa Y."/>
            <person name="Soanes D.M."/>
            <person name="van der Giezen M."/>
            <person name="Wahlund T.M."/>
            <person name="Williams B."/>
            <person name="Wilson W."/>
            <person name="Wolfe G."/>
            <person name="Wurch L.L."/>
        </authorList>
    </citation>
    <scope>NUCLEOTIDE SEQUENCE</scope>
</reference>
<evidence type="ECO:0000259" key="3">
    <source>
        <dbReference type="PROSITE" id="PS51192"/>
    </source>
</evidence>
<dbReference type="Gene3D" id="2.60.200.20">
    <property type="match status" value="1"/>
</dbReference>
<dbReference type="EnsemblProtists" id="EOD10040">
    <property type="protein sequence ID" value="EOD10040"/>
    <property type="gene ID" value="EMIHUDRAFT_452782"/>
</dbReference>
<feature type="compositionally biased region" description="Basic and acidic residues" evidence="1">
    <location>
        <begin position="428"/>
        <end position="449"/>
    </location>
</feature>
<reference evidence="4" key="2">
    <citation type="submission" date="2024-10" db="UniProtKB">
        <authorList>
            <consortium name="EnsemblProtists"/>
        </authorList>
    </citation>
    <scope>IDENTIFICATION</scope>
</reference>
<organism evidence="4 5">
    <name type="scientific">Emiliania huxleyi (strain CCMP1516)</name>
    <dbReference type="NCBI Taxonomy" id="280463"/>
    <lineage>
        <taxon>Eukaryota</taxon>
        <taxon>Haptista</taxon>
        <taxon>Haptophyta</taxon>
        <taxon>Prymnesiophyceae</taxon>
        <taxon>Isochrysidales</taxon>
        <taxon>Noelaerhabdaceae</taxon>
        <taxon>Emiliania</taxon>
    </lineage>
</organism>
<dbReference type="InterPro" id="IPR027417">
    <property type="entry name" value="P-loop_NTPase"/>
</dbReference>
<dbReference type="Gene3D" id="3.40.50.300">
    <property type="entry name" value="P-loop containing nucleotide triphosphate hydrolases"/>
    <property type="match status" value="1"/>
</dbReference>
<dbReference type="PANTHER" id="PTHR45691:SF6">
    <property type="entry name" value="PROTEIN DIAPHANOUS"/>
    <property type="match status" value="1"/>
</dbReference>
<dbReference type="KEGG" id="ehx:EMIHUDRAFT_452782"/>
<dbReference type="RefSeq" id="XP_005762469.1">
    <property type="nucleotide sequence ID" value="XM_005762412.1"/>
</dbReference>
<evidence type="ECO:0008006" key="6">
    <source>
        <dbReference type="Google" id="ProtNLM"/>
    </source>
</evidence>
<dbReference type="PaxDb" id="2903-EOD10040"/>
<dbReference type="InterPro" id="IPR000253">
    <property type="entry name" value="FHA_dom"/>
</dbReference>
<feature type="compositionally biased region" description="Low complexity" evidence="1">
    <location>
        <begin position="413"/>
        <end position="425"/>
    </location>
</feature>
<feature type="compositionally biased region" description="Basic and acidic residues" evidence="1">
    <location>
        <begin position="711"/>
        <end position="720"/>
    </location>
</feature>
<feature type="region of interest" description="Disordered" evidence="1">
    <location>
        <begin position="518"/>
        <end position="654"/>
    </location>
</feature>
<feature type="compositionally biased region" description="Low complexity" evidence="1">
    <location>
        <begin position="604"/>
        <end position="626"/>
    </location>
</feature>
<feature type="compositionally biased region" description="Basic and acidic residues" evidence="1">
    <location>
        <begin position="273"/>
        <end position="290"/>
    </location>
</feature>
<accession>A0A0D3IFK5</accession>
<dbReference type="PROSITE" id="PS50006">
    <property type="entry name" value="FHA_DOMAIN"/>
    <property type="match status" value="1"/>
</dbReference>
<dbReference type="PROSITE" id="PS51192">
    <property type="entry name" value="HELICASE_ATP_BIND_1"/>
    <property type="match status" value="1"/>
</dbReference>
<feature type="domain" description="Helicase ATP-binding" evidence="3">
    <location>
        <begin position="837"/>
        <end position="1071"/>
    </location>
</feature>
<feature type="compositionally biased region" description="Pro residues" evidence="1">
    <location>
        <begin position="594"/>
        <end position="603"/>
    </location>
</feature>
<name>A0A0D3IFK5_EMIH1</name>
<evidence type="ECO:0000259" key="2">
    <source>
        <dbReference type="PROSITE" id="PS50006"/>
    </source>
</evidence>
<dbReference type="Pfam" id="PF04851">
    <property type="entry name" value="ResIII"/>
    <property type="match status" value="1"/>
</dbReference>
<dbReference type="GO" id="GO:0016787">
    <property type="term" value="F:hydrolase activity"/>
    <property type="evidence" value="ECO:0007669"/>
    <property type="project" value="InterPro"/>
</dbReference>
<dbReference type="InterPro" id="IPR008984">
    <property type="entry name" value="SMAD_FHA_dom_sf"/>
</dbReference>
<dbReference type="GeneID" id="17256228"/>
<dbReference type="eggNOG" id="ENOG502STY7">
    <property type="taxonomic scope" value="Eukaryota"/>
</dbReference>
<dbReference type="GO" id="GO:0003677">
    <property type="term" value="F:DNA binding"/>
    <property type="evidence" value="ECO:0007669"/>
    <property type="project" value="InterPro"/>
</dbReference>
<feature type="compositionally biased region" description="Basic and acidic residues" evidence="1">
    <location>
        <begin position="527"/>
        <end position="536"/>
    </location>
</feature>
<proteinExistence type="predicted"/>
<dbReference type="InterPro" id="IPR006935">
    <property type="entry name" value="Helicase/UvrB_N"/>
</dbReference>
<dbReference type="PANTHER" id="PTHR45691">
    <property type="entry name" value="PROTEIN DIAPHANOUS"/>
    <property type="match status" value="1"/>
</dbReference>
<dbReference type="Proteomes" id="UP000013827">
    <property type="component" value="Unassembled WGS sequence"/>
</dbReference>
<feature type="compositionally biased region" description="Low complexity" evidence="1">
    <location>
        <begin position="643"/>
        <end position="652"/>
    </location>
</feature>
<feature type="region of interest" description="Disordered" evidence="1">
    <location>
        <begin position="266"/>
        <end position="313"/>
    </location>
</feature>
<feature type="region of interest" description="Disordered" evidence="1">
    <location>
        <begin position="752"/>
        <end position="779"/>
    </location>
</feature>
<feature type="compositionally biased region" description="Basic and acidic residues" evidence="1">
    <location>
        <begin position="549"/>
        <end position="560"/>
    </location>
</feature>
<dbReference type="SMART" id="SM00487">
    <property type="entry name" value="DEXDc"/>
    <property type="match status" value="1"/>
</dbReference>
<protein>
    <recommendedName>
        <fullName evidence="6">Helicase ATP-binding domain-containing protein</fullName>
    </recommendedName>
</protein>
<feature type="compositionally biased region" description="Pro residues" evidence="1">
    <location>
        <begin position="627"/>
        <end position="642"/>
    </location>
</feature>
<evidence type="ECO:0000313" key="5">
    <source>
        <dbReference type="Proteomes" id="UP000013827"/>
    </source>
</evidence>
<evidence type="ECO:0000256" key="1">
    <source>
        <dbReference type="SAM" id="MobiDB-lite"/>
    </source>
</evidence>
<evidence type="ECO:0000313" key="4">
    <source>
        <dbReference type="EnsemblProtists" id="EOD10040"/>
    </source>
</evidence>
<dbReference type="GO" id="GO:0005524">
    <property type="term" value="F:ATP binding"/>
    <property type="evidence" value="ECO:0007669"/>
    <property type="project" value="InterPro"/>
</dbReference>
<feature type="domain" description="FHA" evidence="2">
    <location>
        <begin position="165"/>
        <end position="213"/>
    </location>
</feature>
<dbReference type="GO" id="GO:0005884">
    <property type="term" value="C:actin filament"/>
    <property type="evidence" value="ECO:0007669"/>
    <property type="project" value="TreeGrafter"/>
</dbReference>
<dbReference type="HOGENOM" id="CLU_247324_0_0_1"/>
<dbReference type="GO" id="GO:0030041">
    <property type="term" value="P:actin filament polymerization"/>
    <property type="evidence" value="ECO:0007669"/>
    <property type="project" value="TreeGrafter"/>
</dbReference>
<dbReference type="SUPFAM" id="SSF49879">
    <property type="entry name" value="SMAD/FHA domain"/>
    <property type="match status" value="2"/>
</dbReference>
<dbReference type="InterPro" id="IPR051412">
    <property type="entry name" value="Formin_Homology_Diaphanous_sf"/>
</dbReference>
<feature type="region of interest" description="Disordered" evidence="1">
    <location>
        <begin position="361"/>
        <end position="458"/>
    </location>
</feature>
<feature type="compositionally biased region" description="Acidic residues" evidence="1">
    <location>
        <begin position="361"/>
        <end position="372"/>
    </location>
</feature>
<keyword evidence="5" id="KW-1185">Reference proteome</keyword>